<dbReference type="AlphaFoldDB" id="D2V3B6"/>
<organism evidence="3">
    <name type="scientific">Naegleria gruberi</name>
    <name type="common">Amoeba</name>
    <dbReference type="NCBI Taxonomy" id="5762"/>
    <lineage>
        <taxon>Eukaryota</taxon>
        <taxon>Discoba</taxon>
        <taxon>Heterolobosea</taxon>
        <taxon>Tetramitia</taxon>
        <taxon>Eutetramitia</taxon>
        <taxon>Vahlkampfiidae</taxon>
        <taxon>Naegleria</taxon>
    </lineage>
</organism>
<keyword evidence="3" id="KW-1185">Reference proteome</keyword>
<dbReference type="Gene3D" id="3.60.60.10">
    <property type="entry name" value="Penicillin V Acylase, Chain A"/>
    <property type="match status" value="1"/>
</dbReference>
<dbReference type="OrthoDB" id="189997at2759"/>
<sequence length="913" mass="101356">MAEEHQEPTPQLTASDDVVSDKPLLDPTVTGNNDHHQEEQPTLTIGSKLETEQPRSNRTTPTSPHHLTIINPSAGTVSSSESISEDEYLERLHEKYSQTPSSELGISSFSTFGSMNTTYFHTETVSSESTLTPKKSEDMSANDFVVDLCYQNTETGLNTCGLDEEIKSPEDDEALDLLVGNGSVQHTSEPIASLTADSTDLTDDELLRSSQPPKVPPPFNSKKSQFEAEKMEMSKFHLPPVPAFKKKPPPLQTHQSRNIISIATPSPPSSLKLILQQYNILHHSVVHLTLNNKNQKIIVPMLNSNVITLARAASLSSSLTNIFEDKVPVKVFQNGSNSGSDDIYLSTQSGNQRITALELDCKNPVLCLKSLEDILFVTTVLPLSNFQVEEVTISNSTTQSAHNFHKVRAKDPQESQVIVFATDTHIEIPLTASDEFIIEDIGRLTAFEESLSICPHGEHYIVRGPGIKISNLLTITLLLVILSICSTTLVESRQGKLSHIIKQAQQQDKFSDCDGAPNTNTIYTRPPSFVRSTQNGKRFLAGAGDDTMFLVHVYGSAYEMGKAYGELFKPELSVLIPTFDKYLDDLILNMTHILDKLPKEWAEYIVEFGLESALDLNYEFTKSYVPKRFIDELQGIADGSGMSFKSLIRMNYIPEIIQAACSMFGAWGDATKSINGTLLQIRALDWDIHSPVRSCKAMVVYHPTEPGSQAFANIGFCGLIGSITGYSNSSIAISEKVWLGHPENNARIGKPWTFALRDVLQFATDLDSGLTQLINTQRTCSIHVGIGSSTNGEFRGVEYSAKQLNVYNWMTQPVYPQHPRLKQVVYWDKHPQPTHSYCLGALMQKYYGQYDVETAIQIMGMAATGNVQAAVFDFAKNNVYVAYERQDNASGPLFAYQRTFIKFDMTQIFAERL</sequence>
<dbReference type="PANTHER" id="PTHR35190:SF2">
    <property type="entry name" value="PROTEIN DCD1B"/>
    <property type="match status" value="1"/>
</dbReference>
<dbReference type="Proteomes" id="UP000006671">
    <property type="component" value="Unassembled WGS sequence"/>
</dbReference>
<proteinExistence type="predicted"/>
<dbReference type="InterPro" id="IPR047803">
    <property type="entry name" value="DCD1A/B-like"/>
</dbReference>
<dbReference type="PANTHER" id="PTHR35190">
    <property type="entry name" value="PROTEIN DCD1B"/>
    <property type="match status" value="1"/>
</dbReference>
<dbReference type="InParanoid" id="D2V3B6"/>
<dbReference type="InterPro" id="IPR047794">
    <property type="entry name" value="C45_proenzyme-like"/>
</dbReference>
<dbReference type="KEGG" id="ngr:NAEGRDRAFT_78392"/>
<dbReference type="GeneID" id="8848164"/>
<dbReference type="RefSeq" id="XP_002681486.1">
    <property type="nucleotide sequence ID" value="XM_002681440.1"/>
</dbReference>
<accession>D2V3B6</accession>
<dbReference type="EMBL" id="GG738850">
    <property type="protein sequence ID" value="EFC48742.1"/>
    <property type="molecule type" value="Genomic_DNA"/>
</dbReference>
<feature type="region of interest" description="Disordered" evidence="1">
    <location>
        <begin position="1"/>
        <end position="85"/>
    </location>
</feature>
<protein>
    <submittedName>
        <fullName evidence="2">Uncharacterized protein</fullName>
    </submittedName>
</protein>
<dbReference type="VEuPathDB" id="AmoebaDB:NAEGRDRAFT_78392"/>
<evidence type="ECO:0000256" key="1">
    <source>
        <dbReference type="SAM" id="MobiDB-lite"/>
    </source>
</evidence>
<gene>
    <name evidence="2" type="ORF">NAEGRDRAFT_78392</name>
</gene>
<reference evidence="2 3" key="1">
    <citation type="journal article" date="2010" name="Cell">
        <title>The genome of Naegleria gruberi illuminates early eukaryotic versatility.</title>
        <authorList>
            <person name="Fritz-Laylin L.K."/>
            <person name="Prochnik S.E."/>
            <person name="Ginger M.L."/>
            <person name="Dacks J.B."/>
            <person name="Carpenter M.L."/>
            <person name="Field M.C."/>
            <person name="Kuo A."/>
            <person name="Paredez A."/>
            <person name="Chapman J."/>
            <person name="Pham J."/>
            <person name="Shu S."/>
            <person name="Neupane R."/>
            <person name="Cipriano M."/>
            <person name="Mancuso J."/>
            <person name="Tu H."/>
            <person name="Salamov A."/>
            <person name="Lindquist E."/>
            <person name="Shapiro H."/>
            <person name="Lucas S."/>
            <person name="Grigoriev I.V."/>
            <person name="Cande W.Z."/>
            <person name="Fulton C."/>
            <person name="Rokhsar D.S."/>
            <person name="Dawson S.C."/>
        </authorList>
    </citation>
    <scope>NUCLEOTIDE SEQUENCE [LARGE SCALE GENOMIC DNA]</scope>
    <source>
        <strain evidence="2 3">NEG-M</strain>
    </source>
</reference>
<dbReference type="eggNOG" id="ENOG502RA4J">
    <property type="taxonomic scope" value="Eukaryota"/>
</dbReference>
<dbReference type="NCBIfam" id="NF040521">
    <property type="entry name" value="C45_proenzyme"/>
    <property type="match status" value="1"/>
</dbReference>
<evidence type="ECO:0000313" key="3">
    <source>
        <dbReference type="Proteomes" id="UP000006671"/>
    </source>
</evidence>
<name>D2V3B6_NAEGR</name>
<feature type="compositionally biased region" description="Polar residues" evidence="1">
    <location>
        <begin position="56"/>
        <end position="82"/>
    </location>
</feature>
<evidence type="ECO:0000313" key="2">
    <source>
        <dbReference type="EMBL" id="EFC48742.1"/>
    </source>
</evidence>